<dbReference type="SUPFAM" id="SSF55856">
    <property type="entry name" value="Cytochrome b5-like heme/steroid binding domain"/>
    <property type="match status" value="1"/>
</dbReference>
<dbReference type="SMART" id="SM01117">
    <property type="entry name" value="Cyt-b5"/>
    <property type="match status" value="1"/>
</dbReference>
<dbReference type="EMBL" id="JAVRRT010000020">
    <property type="protein sequence ID" value="KAK5164275.1"/>
    <property type="molecule type" value="Genomic_DNA"/>
</dbReference>
<evidence type="ECO:0000313" key="5">
    <source>
        <dbReference type="EMBL" id="KAK5164275.1"/>
    </source>
</evidence>
<protein>
    <submittedName>
        <fullName evidence="5">Uncharacterized protein</fullName>
    </submittedName>
</protein>
<dbReference type="InterPro" id="IPR013785">
    <property type="entry name" value="Aldolase_TIM"/>
</dbReference>
<keyword evidence="6" id="KW-1185">Reference proteome</keyword>
<dbReference type="Gene3D" id="3.10.120.10">
    <property type="entry name" value="Cytochrome b5-like heme/steroid binding domain"/>
    <property type="match status" value="1"/>
</dbReference>
<dbReference type="FunFam" id="3.10.120.10:FF:000009">
    <property type="entry name" value="Cytochrome b2, mitochondrial, putative"/>
    <property type="match status" value="1"/>
</dbReference>
<evidence type="ECO:0000256" key="1">
    <source>
        <dbReference type="ARBA" id="ARBA00001917"/>
    </source>
</evidence>
<dbReference type="InterPro" id="IPR001199">
    <property type="entry name" value="Cyt_B5-like_heme/steroid-bd"/>
</dbReference>
<name>A0AAV9NX38_9PEZI</name>
<evidence type="ECO:0000259" key="3">
    <source>
        <dbReference type="PROSITE" id="PS50255"/>
    </source>
</evidence>
<accession>A0AAV9NX38</accession>
<keyword evidence="2" id="KW-0560">Oxidoreductase</keyword>
<dbReference type="GO" id="GO:0016491">
    <property type="term" value="F:oxidoreductase activity"/>
    <property type="evidence" value="ECO:0007669"/>
    <property type="project" value="UniProtKB-KW"/>
</dbReference>
<dbReference type="Pfam" id="PF01070">
    <property type="entry name" value="FMN_dh"/>
    <property type="match status" value="1"/>
</dbReference>
<dbReference type="InterPro" id="IPR036400">
    <property type="entry name" value="Cyt_B5-like_heme/steroid_sf"/>
</dbReference>
<comment type="caution">
    <text evidence="5">The sequence shown here is derived from an EMBL/GenBank/DDBJ whole genome shotgun (WGS) entry which is preliminary data.</text>
</comment>
<dbReference type="AlphaFoldDB" id="A0AAV9NX38"/>
<dbReference type="PANTHER" id="PTHR10578">
    <property type="entry name" value="S -2-HYDROXY-ACID OXIDASE-RELATED"/>
    <property type="match status" value="1"/>
</dbReference>
<reference evidence="5 6" key="1">
    <citation type="submission" date="2023-08" db="EMBL/GenBank/DDBJ databases">
        <title>Black Yeasts Isolated from many extreme environments.</title>
        <authorList>
            <person name="Coleine C."/>
            <person name="Stajich J.E."/>
            <person name="Selbmann L."/>
        </authorList>
    </citation>
    <scope>NUCLEOTIDE SEQUENCE [LARGE SCALE GENOMIC DNA]</scope>
    <source>
        <strain evidence="5 6">CCFEE 5935</strain>
    </source>
</reference>
<organism evidence="5 6">
    <name type="scientific">Saxophila tyrrhenica</name>
    <dbReference type="NCBI Taxonomy" id="1690608"/>
    <lineage>
        <taxon>Eukaryota</taxon>
        <taxon>Fungi</taxon>
        <taxon>Dikarya</taxon>
        <taxon>Ascomycota</taxon>
        <taxon>Pezizomycotina</taxon>
        <taxon>Dothideomycetes</taxon>
        <taxon>Dothideomycetidae</taxon>
        <taxon>Mycosphaerellales</taxon>
        <taxon>Extremaceae</taxon>
        <taxon>Saxophila</taxon>
    </lineage>
</organism>
<dbReference type="Gene3D" id="3.20.20.70">
    <property type="entry name" value="Aldolase class I"/>
    <property type="match status" value="1"/>
</dbReference>
<proteinExistence type="predicted"/>
<comment type="cofactor">
    <cofactor evidence="1">
        <name>FMN</name>
        <dbReference type="ChEBI" id="CHEBI:58210"/>
    </cofactor>
</comment>
<dbReference type="RefSeq" id="XP_064654568.1">
    <property type="nucleotide sequence ID" value="XM_064807195.1"/>
</dbReference>
<dbReference type="PANTHER" id="PTHR10578:SF104">
    <property type="entry name" value="CYTOCHROME B2, MITOCHONDRIAL-RELATED"/>
    <property type="match status" value="1"/>
</dbReference>
<dbReference type="InterPro" id="IPR000262">
    <property type="entry name" value="FMN-dep_DH"/>
</dbReference>
<sequence length="494" mass="54305">MASDGKITVSEVAKHATPDDCWIVVNGKVYDLTNFAPEHPGGASIVYQYAGKDGTKTYNMYHSADLIEQNLSDSDKKGPLDESTITQTWLDAQKEEEQVEADPNEKPPLSTLINLEDFELAFEKSGAKKAWAYIHGASNDLHSLNANKSAWGKLWFRPRIMRKVRDINTKMSMFGQPSAMPVWICPMGIAKTAGEEGERALGGGAAKGGIIHCMSTSSSMPPEDIVTAAPKTYPFFFQLYVDRTREKTEALLARLNQLDQVKALFVTVDLPVVSKREADERIRQPTLKMSNYFGDANKSSVDKIGGGLARTTGNFIDNTLNWEDLAWLRKHTHLPIVVKGIQSAEDAKIAMQMGCAGIVISNHGGRALDNAPSTLMVLMELRRDCPEIFDKMEVHIDGGVRRGSDVLKAILLGARGVGVGRPFQCAVAYGTEGVEHACELLQDEVETAMRLCGVTDLEKARGDMSYLNCAELEPMLPPRPSTGSWLFGRLRARL</sequence>
<dbReference type="Proteomes" id="UP001337655">
    <property type="component" value="Unassembled WGS sequence"/>
</dbReference>
<feature type="domain" description="Cytochrome b5 heme-binding" evidence="3">
    <location>
        <begin position="4"/>
        <end position="81"/>
    </location>
</feature>
<feature type="domain" description="FMN hydroxy acid dehydrogenase" evidence="4">
    <location>
        <begin position="107"/>
        <end position="470"/>
    </location>
</feature>
<evidence type="ECO:0000256" key="2">
    <source>
        <dbReference type="ARBA" id="ARBA00023002"/>
    </source>
</evidence>
<dbReference type="GeneID" id="89931299"/>
<dbReference type="PROSITE" id="PS50255">
    <property type="entry name" value="CYTOCHROME_B5_2"/>
    <property type="match status" value="1"/>
</dbReference>
<evidence type="ECO:0000313" key="6">
    <source>
        <dbReference type="Proteomes" id="UP001337655"/>
    </source>
</evidence>
<dbReference type="Pfam" id="PF00173">
    <property type="entry name" value="Cyt-b5"/>
    <property type="match status" value="1"/>
</dbReference>
<dbReference type="InterPro" id="IPR037396">
    <property type="entry name" value="FMN_HAD"/>
</dbReference>
<dbReference type="PROSITE" id="PS51349">
    <property type="entry name" value="FMN_HYDROXY_ACID_DH_2"/>
    <property type="match status" value="1"/>
</dbReference>
<dbReference type="SUPFAM" id="SSF51395">
    <property type="entry name" value="FMN-linked oxidoreductases"/>
    <property type="match status" value="1"/>
</dbReference>
<gene>
    <name evidence="5" type="ORF">LTR77_009969</name>
</gene>
<evidence type="ECO:0000259" key="4">
    <source>
        <dbReference type="PROSITE" id="PS51349"/>
    </source>
</evidence>